<accession>A0A970BAJ0</accession>
<evidence type="ECO:0000313" key="3">
    <source>
        <dbReference type="Proteomes" id="UP000653472"/>
    </source>
</evidence>
<proteinExistence type="predicted"/>
<gene>
    <name evidence="2" type="ORF">G7Y82_13970</name>
</gene>
<dbReference type="EMBL" id="JAAVXB010000008">
    <property type="protein sequence ID" value="NKF23421.1"/>
    <property type="molecule type" value="Genomic_DNA"/>
</dbReference>
<dbReference type="Proteomes" id="UP000653472">
    <property type="component" value="Unassembled WGS sequence"/>
</dbReference>
<feature type="region of interest" description="Disordered" evidence="1">
    <location>
        <begin position="1"/>
        <end position="44"/>
    </location>
</feature>
<dbReference type="RefSeq" id="WP_168148753.1">
    <property type="nucleotide sequence ID" value="NZ_JAAVXB010000008.1"/>
</dbReference>
<dbReference type="AlphaFoldDB" id="A0A970BAJ0"/>
<evidence type="ECO:0000313" key="2">
    <source>
        <dbReference type="EMBL" id="NKF23421.1"/>
    </source>
</evidence>
<protein>
    <recommendedName>
        <fullName evidence="4">PepSY domain-containing protein</fullName>
    </recommendedName>
</protein>
<sequence>MLFNTAIAAAAHPGKDREPGKQRGNGMSLPFPMLGTRETGGAPKLSPDMAAREIQRRHGGRVLAVQPDGAGYRVKMLKNGEVRIYQVDP</sequence>
<keyword evidence="3" id="KW-1185">Reference proteome</keyword>
<organism evidence="2 3">
    <name type="scientific">Solimonas marina</name>
    <dbReference type="NCBI Taxonomy" id="2714601"/>
    <lineage>
        <taxon>Bacteria</taxon>
        <taxon>Pseudomonadati</taxon>
        <taxon>Pseudomonadota</taxon>
        <taxon>Gammaproteobacteria</taxon>
        <taxon>Nevskiales</taxon>
        <taxon>Nevskiaceae</taxon>
        <taxon>Solimonas</taxon>
    </lineage>
</organism>
<name>A0A970BAJ0_9GAMM</name>
<evidence type="ECO:0008006" key="4">
    <source>
        <dbReference type="Google" id="ProtNLM"/>
    </source>
</evidence>
<comment type="caution">
    <text evidence="2">The sequence shown here is derived from an EMBL/GenBank/DDBJ whole genome shotgun (WGS) entry which is preliminary data.</text>
</comment>
<evidence type="ECO:0000256" key="1">
    <source>
        <dbReference type="SAM" id="MobiDB-lite"/>
    </source>
</evidence>
<reference evidence="2" key="1">
    <citation type="submission" date="2020-03" db="EMBL/GenBank/DDBJ databases">
        <title>Solimonas marina sp. nov., isolated from deep seawater of the Pacific Ocean.</title>
        <authorList>
            <person name="Liu X."/>
            <person name="Lai Q."/>
            <person name="Sun F."/>
            <person name="Gai Y."/>
            <person name="Li G."/>
            <person name="Shao Z."/>
        </authorList>
    </citation>
    <scope>NUCLEOTIDE SEQUENCE</scope>
    <source>
        <strain evidence="2">C16B3</strain>
    </source>
</reference>